<sequence>MLSPPSPLAPKKRFIDVLNSMEELLAPILRNGILGILFSDELIYSFTEPFKFTLVGKLQVVDMLFPIGVGWGENSQVIVLVYEHWQRETYQDLVILESMITLDQKFMHHRFGFQKVLSNSSDHIWVFLVEEILHVKTHTERCGGGRGGGDDVDGRRRCVGGMEREEFGNQYLCDPQLFRDIASVGLTTPCYSKNTFYDLPIGLATYFHDLLGTTDSACKNQQINAIGIQCNLDAFGRHEPAAKQLTIYEESSKLDVNC</sequence>
<organism evidence="1 2">
    <name type="scientific">Dorcoceras hygrometricum</name>
    <dbReference type="NCBI Taxonomy" id="472368"/>
    <lineage>
        <taxon>Eukaryota</taxon>
        <taxon>Viridiplantae</taxon>
        <taxon>Streptophyta</taxon>
        <taxon>Embryophyta</taxon>
        <taxon>Tracheophyta</taxon>
        <taxon>Spermatophyta</taxon>
        <taxon>Magnoliopsida</taxon>
        <taxon>eudicotyledons</taxon>
        <taxon>Gunneridae</taxon>
        <taxon>Pentapetalae</taxon>
        <taxon>asterids</taxon>
        <taxon>lamiids</taxon>
        <taxon>Lamiales</taxon>
        <taxon>Gesneriaceae</taxon>
        <taxon>Didymocarpoideae</taxon>
        <taxon>Trichosporeae</taxon>
        <taxon>Loxocarpinae</taxon>
        <taxon>Dorcoceras</taxon>
    </lineage>
</organism>
<name>A0A2Z7C466_9LAMI</name>
<proteinExistence type="predicted"/>
<reference evidence="1 2" key="1">
    <citation type="journal article" date="2015" name="Proc. Natl. Acad. Sci. U.S.A.">
        <title>The resurrection genome of Boea hygrometrica: A blueprint for survival of dehydration.</title>
        <authorList>
            <person name="Xiao L."/>
            <person name="Yang G."/>
            <person name="Zhang L."/>
            <person name="Yang X."/>
            <person name="Zhao S."/>
            <person name="Ji Z."/>
            <person name="Zhou Q."/>
            <person name="Hu M."/>
            <person name="Wang Y."/>
            <person name="Chen M."/>
            <person name="Xu Y."/>
            <person name="Jin H."/>
            <person name="Xiao X."/>
            <person name="Hu G."/>
            <person name="Bao F."/>
            <person name="Hu Y."/>
            <person name="Wan P."/>
            <person name="Li L."/>
            <person name="Deng X."/>
            <person name="Kuang T."/>
            <person name="Xiang C."/>
            <person name="Zhu J.K."/>
            <person name="Oliver M.J."/>
            <person name="He Y."/>
        </authorList>
    </citation>
    <scope>NUCLEOTIDE SEQUENCE [LARGE SCALE GENOMIC DNA]</scope>
    <source>
        <strain evidence="2">cv. XS01</strain>
    </source>
</reference>
<keyword evidence="2" id="KW-1185">Reference proteome</keyword>
<dbReference type="Proteomes" id="UP000250235">
    <property type="component" value="Unassembled WGS sequence"/>
</dbReference>
<protein>
    <submittedName>
        <fullName evidence="1">Uncharacterized protein</fullName>
    </submittedName>
</protein>
<evidence type="ECO:0000313" key="1">
    <source>
        <dbReference type="EMBL" id="KZV39317.1"/>
    </source>
</evidence>
<dbReference type="EMBL" id="KV001276">
    <property type="protein sequence ID" value="KZV39317.1"/>
    <property type="molecule type" value="Genomic_DNA"/>
</dbReference>
<gene>
    <name evidence="1" type="ORF">F511_24290</name>
</gene>
<dbReference type="AlphaFoldDB" id="A0A2Z7C466"/>
<evidence type="ECO:0000313" key="2">
    <source>
        <dbReference type="Proteomes" id="UP000250235"/>
    </source>
</evidence>
<accession>A0A2Z7C466</accession>